<accession>A0A6J4L9M3</accession>
<dbReference type="AlphaFoldDB" id="A0A6J4L9M3"/>
<proteinExistence type="predicted"/>
<sequence length="57" mass="6077">MLTPEELNWVTSKLLNGEFVDGKITAGVGASLVKDNLELKADSPLANELNKVVIPAL</sequence>
<organism evidence="1">
    <name type="scientific">uncultured Microcoleus sp</name>
    <dbReference type="NCBI Taxonomy" id="259945"/>
    <lineage>
        <taxon>Bacteria</taxon>
        <taxon>Bacillati</taxon>
        <taxon>Cyanobacteriota</taxon>
        <taxon>Cyanophyceae</taxon>
        <taxon>Oscillatoriophycideae</taxon>
        <taxon>Oscillatoriales</taxon>
        <taxon>Microcoleaceae</taxon>
        <taxon>Microcoleus</taxon>
        <taxon>environmental samples</taxon>
    </lineage>
</organism>
<name>A0A6J4L9M3_9CYAN</name>
<reference evidence="1" key="1">
    <citation type="submission" date="2020-02" db="EMBL/GenBank/DDBJ databases">
        <authorList>
            <person name="Meier V. D."/>
        </authorList>
    </citation>
    <scope>NUCLEOTIDE SEQUENCE</scope>
    <source>
        <strain evidence="1">AVDCRST_MAG84</strain>
    </source>
</reference>
<gene>
    <name evidence="1" type="ORF">AVDCRST_MAG84-1625</name>
</gene>
<dbReference type="EMBL" id="CADCTZ010000261">
    <property type="protein sequence ID" value="CAA9325890.1"/>
    <property type="molecule type" value="Genomic_DNA"/>
</dbReference>
<evidence type="ECO:0000313" key="1">
    <source>
        <dbReference type="EMBL" id="CAA9325890.1"/>
    </source>
</evidence>
<protein>
    <submittedName>
        <fullName evidence="1">Uncharacterized protein</fullName>
    </submittedName>
</protein>